<protein>
    <submittedName>
        <fullName evidence="2">SprA-related family protein</fullName>
    </submittedName>
</protein>
<feature type="compositionally biased region" description="Acidic residues" evidence="1">
    <location>
        <begin position="234"/>
        <end position="248"/>
    </location>
</feature>
<sequence>MNIVTTFPAINLNTANVHTETARHDNQKRELVQEINKPEASPAESKLAGDSDKTKQPGKSVSENQEVLLSEESTNKKIEEDKENNSQNKEQHNQQKEESDEQQKNQKDTKQVEQKELEQLKQLKSRDTEVRNHEHAHAAVGGQYAGSPSYEYQRGPDGSNYAVGGEVSIDVSVVSGDPQATINKMQQVQAAALAPAEPSSADRAIAADAAQKLATAQTELTKENSSINKNDAENKEDESQEDQLASDEESLKEKELAKTSEDNQELLAQRDTSINERAVRIANFYQAATSPFTPQNFAQQI</sequence>
<feature type="compositionally biased region" description="Basic and acidic residues" evidence="1">
    <location>
        <begin position="249"/>
        <end position="261"/>
    </location>
</feature>
<dbReference type="RefSeq" id="WP_091988519.1">
    <property type="nucleotide sequence ID" value="NZ_FOLO01000041.1"/>
</dbReference>
<dbReference type="STRING" id="1123010.SAMN02745724_03899"/>
<feature type="region of interest" description="Disordered" evidence="1">
    <location>
        <begin position="216"/>
        <end position="272"/>
    </location>
</feature>
<evidence type="ECO:0000313" key="2">
    <source>
        <dbReference type="EMBL" id="SFD21625.1"/>
    </source>
</evidence>
<proteinExistence type="predicted"/>
<organism evidence="2 3">
    <name type="scientific">Pseudoalteromonas denitrificans DSM 6059</name>
    <dbReference type="NCBI Taxonomy" id="1123010"/>
    <lineage>
        <taxon>Bacteria</taxon>
        <taxon>Pseudomonadati</taxon>
        <taxon>Pseudomonadota</taxon>
        <taxon>Gammaproteobacteria</taxon>
        <taxon>Alteromonadales</taxon>
        <taxon>Pseudoalteromonadaceae</taxon>
        <taxon>Pseudoalteromonas</taxon>
    </lineage>
</organism>
<reference evidence="2 3" key="1">
    <citation type="submission" date="2016-10" db="EMBL/GenBank/DDBJ databases">
        <authorList>
            <person name="de Groot N.N."/>
        </authorList>
    </citation>
    <scope>NUCLEOTIDE SEQUENCE [LARGE SCALE GENOMIC DNA]</scope>
    <source>
        <strain evidence="2 3">DSM 6059</strain>
    </source>
</reference>
<dbReference type="OrthoDB" id="9812722at2"/>
<feature type="region of interest" description="Disordered" evidence="1">
    <location>
        <begin position="18"/>
        <end position="164"/>
    </location>
</feature>
<accession>A0A1I1QHV3</accession>
<dbReference type="Pfam" id="PF12118">
    <property type="entry name" value="SprA-related"/>
    <property type="match status" value="1"/>
</dbReference>
<feature type="compositionally biased region" description="Polar residues" evidence="1">
    <location>
        <begin position="57"/>
        <end position="67"/>
    </location>
</feature>
<gene>
    <name evidence="2" type="ORF">SAMN02745724_03899</name>
</gene>
<name>A0A1I1QHV3_9GAMM</name>
<dbReference type="Proteomes" id="UP000198862">
    <property type="component" value="Unassembled WGS sequence"/>
</dbReference>
<dbReference type="EMBL" id="FOLO01000041">
    <property type="protein sequence ID" value="SFD21625.1"/>
    <property type="molecule type" value="Genomic_DNA"/>
</dbReference>
<evidence type="ECO:0000313" key="3">
    <source>
        <dbReference type="Proteomes" id="UP000198862"/>
    </source>
</evidence>
<evidence type="ECO:0000256" key="1">
    <source>
        <dbReference type="SAM" id="MobiDB-lite"/>
    </source>
</evidence>
<keyword evidence="3" id="KW-1185">Reference proteome</keyword>
<feature type="compositionally biased region" description="Basic and acidic residues" evidence="1">
    <location>
        <begin position="20"/>
        <end position="32"/>
    </location>
</feature>
<dbReference type="InterPro" id="IPR021973">
    <property type="entry name" value="SprA-related"/>
</dbReference>
<feature type="compositionally biased region" description="Basic and acidic residues" evidence="1">
    <location>
        <begin position="73"/>
        <end position="137"/>
    </location>
</feature>
<dbReference type="AlphaFoldDB" id="A0A1I1QHV3"/>